<sequence length="331" mass="34169">MNNGLVRRALVGIAASAGLFVAGAGLAQAQDDGQVKVTPLGSHDGEFCVVDRAMVFEDPNGTRILYDAGRTVAGADDPRLGDIDVVLVSHMHGDHVGDRRIEAVNRGACGSPEFPVVTLPQSNTVDIAVAKQATIVTGSEMPAFFAAKLEAAGADKSKSQLVRFGASKDVGGVKITTVPAVHSNGVSPSFLTGPLAEYLKAAGVSASVGPPTGYVLTFSNGLVVYLSGDTGITAEQKMVVADHYGAELVVMNIGDTFTTGPTEAAYVINDLIKPRAVIPSHANEPATEGGKVKEGTRTAAFRDAVNVPVHIPLSGRTMAFNGNGKCVDICD</sequence>
<feature type="chain" id="PRO_5011676404" evidence="1">
    <location>
        <begin position="30"/>
        <end position="331"/>
    </location>
</feature>
<dbReference type="SUPFAM" id="SSF56281">
    <property type="entry name" value="Metallo-hydrolase/oxidoreductase"/>
    <property type="match status" value="1"/>
</dbReference>
<dbReference type="InterPro" id="IPR050114">
    <property type="entry name" value="UPF0173_UPF0282_UlaG_hydrolase"/>
</dbReference>
<protein>
    <submittedName>
        <fullName evidence="3">L-ascorbate metabolism protein UlaG, beta-lactamase superfamily</fullName>
    </submittedName>
</protein>
<dbReference type="AlphaFoldDB" id="A0A1I4W2N8"/>
<keyword evidence="1" id="KW-0732">Signal</keyword>
<organism evidence="3 4">
    <name type="scientific">Marinobacter pelagius</name>
    <dbReference type="NCBI Taxonomy" id="379482"/>
    <lineage>
        <taxon>Bacteria</taxon>
        <taxon>Pseudomonadati</taxon>
        <taxon>Pseudomonadota</taxon>
        <taxon>Gammaproteobacteria</taxon>
        <taxon>Pseudomonadales</taxon>
        <taxon>Marinobacteraceae</taxon>
        <taxon>Marinobacter</taxon>
    </lineage>
</organism>
<accession>A0A1I4W2N8</accession>
<dbReference type="InterPro" id="IPR036866">
    <property type="entry name" value="RibonucZ/Hydroxyglut_hydro"/>
</dbReference>
<dbReference type="EMBL" id="FOUR01000004">
    <property type="protein sequence ID" value="SFN07723.1"/>
    <property type="molecule type" value="Genomic_DNA"/>
</dbReference>
<dbReference type="PANTHER" id="PTHR43546:SF3">
    <property type="entry name" value="UPF0173 METAL-DEPENDENT HYDROLASE MJ1163"/>
    <property type="match status" value="1"/>
</dbReference>
<dbReference type="OrthoDB" id="9805728at2"/>
<dbReference type="Pfam" id="PF12706">
    <property type="entry name" value="Lactamase_B_2"/>
    <property type="match status" value="1"/>
</dbReference>
<evidence type="ECO:0000313" key="3">
    <source>
        <dbReference type="EMBL" id="SFN07723.1"/>
    </source>
</evidence>
<dbReference type="PROSITE" id="PS51318">
    <property type="entry name" value="TAT"/>
    <property type="match status" value="1"/>
</dbReference>
<feature type="signal peptide" evidence="1">
    <location>
        <begin position="1"/>
        <end position="29"/>
    </location>
</feature>
<dbReference type="Proteomes" id="UP000199339">
    <property type="component" value="Unassembled WGS sequence"/>
</dbReference>
<dbReference type="RefSeq" id="WP_092002691.1">
    <property type="nucleotide sequence ID" value="NZ_FOUR01000004.1"/>
</dbReference>
<keyword evidence="4" id="KW-1185">Reference proteome</keyword>
<dbReference type="PANTHER" id="PTHR43546">
    <property type="entry name" value="UPF0173 METAL-DEPENDENT HYDROLASE MJ1163-RELATED"/>
    <property type="match status" value="1"/>
</dbReference>
<proteinExistence type="predicted"/>
<evidence type="ECO:0000313" key="4">
    <source>
        <dbReference type="Proteomes" id="UP000199339"/>
    </source>
</evidence>
<evidence type="ECO:0000256" key="1">
    <source>
        <dbReference type="SAM" id="SignalP"/>
    </source>
</evidence>
<reference evidence="4" key="1">
    <citation type="submission" date="2016-10" db="EMBL/GenBank/DDBJ databases">
        <authorList>
            <person name="Varghese N."/>
            <person name="Submissions S."/>
        </authorList>
    </citation>
    <scope>NUCLEOTIDE SEQUENCE [LARGE SCALE GENOMIC DNA]</scope>
    <source>
        <strain evidence="4">CGMCC 1.6775</strain>
    </source>
</reference>
<dbReference type="InterPro" id="IPR001279">
    <property type="entry name" value="Metallo-B-lactamas"/>
</dbReference>
<gene>
    <name evidence="3" type="ORF">SAMN04487961_2057</name>
</gene>
<dbReference type="InterPro" id="IPR006311">
    <property type="entry name" value="TAT_signal"/>
</dbReference>
<name>A0A1I4W2N8_9GAMM</name>
<feature type="domain" description="Metallo-beta-lactamase" evidence="2">
    <location>
        <begin position="62"/>
        <end position="281"/>
    </location>
</feature>
<dbReference type="Gene3D" id="3.60.15.10">
    <property type="entry name" value="Ribonuclease Z/Hydroxyacylglutathione hydrolase-like"/>
    <property type="match status" value="1"/>
</dbReference>
<evidence type="ECO:0000259" key="2">
    <source>
        <dbReference type="Pfam" id="PF12706"/>
    </source>
</evidence>